<dbReference type="InterPro" id="IPR003399">
    <property type="entry name" value="Mce/MlaD"/>
</dbReference>
<accession>A0A8J3DGV6</accession>
<evidence type="ECO:0000259" key="1">
    <source>
        <dbReference type="Pfam" id="PF02470"/>
    </source>
</evidence>
<dbReference type="AlphaFoldDB" id="A0A8J3DGV6"/>
<evidence type="ECO:0000313" key="3">
    <source>
        <dbReference type="Proteomes" id="UP000642829"/>
    </source>
</evidence>
<feature type="domain" description="Mce/MlaD" evidence="1">
    <location>
        <begin position="25"/>
        <end position="123"/>
    </location>
</feature>
<organism evidence="2 3">
    <name type="scientific">Cerasicoccus arenae</name>
    <dbReference type="NCBI Taxonomy" id="424488"/>
    <lineage>
        <taxon>Bacteria</taxon>
        <taxon>Pseudomonadati</taxon>
        <taxon>Verrucomicrobiota</taxon>
        <taxon>Opitutia</taxon>
        <taxon>Puniceicoccales</taxon>
        <taxon>Cerasicoccaceae</taxon>
        <taxon>Cerasicoccus</taxon>
    </lineage>
</organism>
<name>A0A8J3DGV6_9BACT</name>
<proteinExistence type="predicted"/>
<sequence>MVAIVLATAALVVFGSGSFLKQQGEFVLYFEDSVNGLATGAPVKFKGVPIGQVKEILIRFNQEEDSSSIPVIIEIDLTRLRTTLGVDIELDDSNVLTEQINAGLRATLQQASFVTGLLFVELNYVTPAPPPVFHQIQNDSPEYLEIPTLQSGLTEIIKKVSKMVNQISQIDFASMGRRLNDTLAKLDKGIGQVDFKGLSDQAKQTLKSIEELATNEDLKKAFANLDKTLDDLQGLINNLDGDMGVLVENVNLTLVSARDTLDKFSMLAADADNMVAPDSPLRYELTSALSELAGAMRSMRVLADYLERNPSALLTGKQEQ</sequence>
<dbReference type="PANTHER" id="PTHR36698">
    <property type="entry name" value="BLL5892 PROTEIN"/>
    <property type="match status" value="1"/>
</dbReference>
<protein>
    <submittedName>
        <fullName evidence="2">Paraquat-inducible protein B</fullName>
    </submittedName>
</protein>
<dbReference type="Pfam" id="PF02470">
    <property type="entry name" value="MlaD"/>
    <property type="match status" value="1"/>
</dbReference>
<reference evidence="2" key="2">
    <citation type="submission" date="2020-09" db="EMBL/GenBank/DDBJ databases">
        <authorList>
            <person name="Sun Q."/>
            <person name="Kim S."/>
        </authorList>
    </citation>
    <scope>NUCLEOTIDE SEQUENCE</scope>
    <source>
        <strain evidence="2">KCTC 12870</strain>
    </source>
</reference>
<dbReference type="EMBL" id="BMXG01000008">
    <property type="protein sequence ID" value="GHC00344.1"/>
    <property type="molecule type" value="Genomic_DNA"/>
</dbReference>
<comment type="caution">
    <text evidence="2">The sequence shown here is derived from an EMBL/GenBank/DDBJ whole genome shotgun (WGS) entry which is preliminary data.</text>
</comment>
<dbReference type="PANTHER" id="PTHR36698:SF2">
    <property type="entry name" value="MCE_MLAD DOMAIN-CONTAINING PROTEIN"/>
    <property type="match status" value="1"/>
</dbReference>
<keyword evidence="3" id="KW-1185">Reference proteome</keyword>
<evidence type="ECO:0000313" key="2">
    <source>
        <dbReference type="EMBL" id="GHC00344.1"/>
    </source>
</evidence>
<gene>
    <name evidence="2" type="ORF">GCM10007047_15810</name>
</gene>
<dbReference type="Proteomes" id="UP000642829">
    <property type="component" value="Unassembled WGS sequence"/>
</dbReference>
<reference evidence="2" key="1">
    <citation type="journal article" date="2014" name="Int. J. Syst. Evol. Microbiol.">
        <title>Complete genome sequence of Corynebacterium casei LMG S-19264T (=DSM 44701T), isolated from a smear-ripened cheese.</title>
        <authorList>
            <consortium name="US DOE Joint Genome Institute (JGI-PGF)"/>
            <person name="Walter F."/>
            <person name="Albersmeier A."/>
            <person name="Kalinowski J."/>
            <person name="Ruckert C."/>
        </authorList>
    </citation>
    <scope>NUCLEOTIDE SEQUENCE</scope>
    <source>
        <strain evidence="2">KCTC 12870</strain>
    </source>
</reference>